<proteinExistence type="predicted"/>
<organism evidence="1 2">
    <name type="scientific">Plantactinospora solaniradicis</name>
    <dbReference type="NCBI Taxonomy" id="1723736"/>
    <lineage>
        <taxon>Bacteria</taxon>
        <taxon>Bacillati</taxon>
        <taxon>Actinomycetota</taxon>
        <taxon>Actinomycetes</taxon>
        <taxon>Micromonosporales</taxon>
        <taxon>Micromonosporaceae</taxon>
        <taxon>Plantactinospora</taxon>
    </lineage>
</organism>
<keyword evidence="2" id="KW-1185">Reference proteome</keyword>
<dbReference type="InterPro" id="IPR001387">
    <property type="entry name" value="Cro/C1-type_HTH"/>
</dbReference>
<dbReference type="Proteomes" id="UP001596203">
    <property type="component" value="Unassembled WGS sequence"/>
</dbReference>
<dbReference type="RefSeq" id="WP_377432346.1">
    <property type="nucleotide sequence ID" value="NZ_JBHSPR010000060.1"/>
</dbReference>
<comment type="caution">
    <text evidence="1">The sequence shown here is derived from an EMBL/GenBank/DDBJ whole genome shotgun (WGS) entry which is preliminary data.</text>
</comment>
<evidence type="ECO:0000313" key="2">
    <source>
        <dbReference type="Proteomes" id="UP001596203"/>
    </source>
</evidence>
<dbReference type="SUPFAM" id="SSF56024">
    <property type="entry name" value="Phospholipase D/nuclease"/>
    <property type="match status" value="1"/>
</dbReference>
<evidence type="ECO:0000313" key="1">
    <source>
        <dbReference type="EMBL" id="MFC6022662.1"/>
    </source>
</evidence>
<protein>
    <submittedName>
        <fullName evidence="1">XRE family transcriptional regulator</fullName>
    </submittedName>
</protein>
<dbReference type="CDD" id="cd00093">
    <property type="entry name" value="HTH_XRE"/>
    <property type="match status" value="1"/>
</dbReference>
<reference evidence="2" key="1">
    <citation type="journal article" date="2019" name="Int. J. Syst. Evol. Microbiol.">
        <title>The Global Catalogue of Microorganisms (GCM) 10K type strain sequencing project: providing services to taxonomists for standard genome sequencing and annotation.</title>
        <authorList>
            <consortium name="The Broad Institute Genomics Platform"/>
            <consortium name="The Broad Institute Genome Sequencing Center for Infectious Disease"/>
            <person name="Wu L."/>
            <person name="Ma J."/>
        </authorList>
    </citation>
    <scope>NUCLEOTIDE SEQUENCE [LARGE SCALE GENOMIC DNA]</scope>
    <source>
        <strain evidence="2">ZS-35-S2</strain>
    </source>
</reference>
<dbReference type="Gene3D" id="1.10.260.40">
    <property type="entry name" value="lambda repressor-like DNA-binding domains"/>
    <property type="match status" value="1"/>
</dbReference>
<accession>A0ABW1KNG0</accession>
<dbReference type="EMBL" id="JBHSPR010000060">
    <property type="protein sequence ID" value="MFC6022662.1"/>
    <property type="molecule type" value="Genomic_DNA"/>
</dbReference>
<sequence length="253" mass="28183">MPNDRLRDALLRNGLTSVLIAEKLGVDPKSVERWMTQDRTPYPRHRHAIAAIVRESESYLWPNAVSPEKAARIAQSEVVQIHPRRAAVPPDLWGRLLRNAESQIGILVYAGVFLVEQEPKLISLLRAKAAEGVQIRILLGDPGADAVALKSVEEGTAGVMRAKIEQVMQYYGHLRDVDNVQVGFHQTTLYNSIYRFDDEMLVNTHVYGFPAPHTPVIHLRKLSGGGDLFDTYADSFDRVVTASRPAWPTEAAA</sequence>
<dbReference type="InterPro" id="IPR010982">
    <property type="entry name" value="Lambda_DNA-bd_dom_sf"/>
</dbReference>
<name>A0ABW1KNG0_9ACTN</name>
<gene>
    <name evidence="1" type="ORF">ACFP2T_41705</name>
</gene>